<dbReference type="EMBL" id="MU273560">
    <property type="protein sequence ID" value="KAI0031999.1"/>
    <property type="molecule type" value="Genomic_DNA"/>
</dbReference>
<organism evidence="1 2">
    <name type="scientific">Vararia minispora EC-137</name>
    <dbReference type="NCBI Taxonomy" id="1314806"/>
    <lineage>
        <taxon>Eukaryota</taxon>
        <taxon>Fungi</taxon>
        <taxon>Dikarya</taxon>
        <taxon>Basidiomycota</taxon>
        <taxon>Agaricomycotina</taxon>
        <taxon>Agaricomycetes</taxon>
        <taxon>Russulales</taxon>
        <taxon>Lachnocladiaceae</taxon>
        <taxon>Vararia</taxon>
    </lineage>
</organism>
<comment type="caution">
    <text evidence="1">The sequence shown here is derived from an EMBL/GenBank/DDBJ whole genome shotgun (WGS) entry which is preliminary data.</text>
</comment>
<keyword evidence="2" id="KW-1185">Reference proteome</keyword>
<protein>
    <submittedName>
        <fullName evidence="1">Regulator of chromosome condensation 1/beta-lactamase-inhibitor protein II</fullName>
    </submittedName>
</protein>
<proteinExistence type="predicted"/>
<accession>A0ACB8QJH0</accession>
<evidence type="ECO:0000313" key="1">
    <source>
        <dbReference type="EMBL" id="KAI0031999.1"/>
    </source>
</evidence>
<name>A0ACB8QJH0_9AGAM</name>
<dbReference type="Proteomes" id="UP000814128">
    <property type="component" value="Unassembled WGS sequence"/>
</dbReference>
<reference evidence="1" key="1">
    <citation type="submission" date="2021-02" db="EMBL/GenBank/DDBJ databases">
        <authorList>
            <consortium name="DOE Joint Genome Institute"/>
            <person name="Ahrendt S."/>
            <person name="Looney B.P."/>
            <person name="Miyauchi S."/>
            <person name="Morin E."/>
            <person name="Drula E."/>
            <person name="Courty P.E."/>
            <person name="Chicoki N."/>
            <person name="Fauchery L."/>
            <person name="Kohler A."/>
            <person name="Kuo A."/>
            <person name="Labutti K."/>
            <person name="Pangilinan J."/>
            <person name="Lipzen A."/>
            <person name="Riley R."/>
            <person name="Andreopoulos W."/>
            <person name="He G."/>
            <person name="Johnson J."/>
            <person name="Barry K.W."/>
            <person name="Grigoriev I.V."/>
            <person name="Nagy L."/>
            <person name="Hibbett D."/>
            <person name="Henrissat B."/>
            <person name="Matheny P.B."/>
            <person name="Labbe J."/>
            <person name="Martin F."/>
        </authorList>
    </citation>
    <scope>NUCLEOTIDE SEQUENCE</scope>
    <source>
        <strain evidence="1">EC-137</strain>
    </source>
</reference>
<sequence length="388" mass="40388">MPIFLFAAGSNARGQLATGTRNDAPAFAPCHFVDIPADANAVLRVAGGANHTLVLLTRGGRRELWGCGDGTRRQLGEALEETTVFCPMHIAHPGGEGWVVKDAAAAWETTYVVTTDGTHDSVLAMGGGDHGALGAQGAVASQAAHVVDVASAVGDTRFVVEGIAAGPRHVMLRVRTSMGHQMLVGWGAGRHGQLGTPHRAVVHTPRSVAADDEGDVASIALGSQHSVFLRSSGKTVVCGTDRVAQTRGLDALESVRSVGCTWGGTYALRADGALFAAGKNDRGQLGRPGAGDAAPAGLVAFPRALGGRRITRLVCGSEHVLVLIEGEGEAEVWGWGWNEHGNLGVGHTDDVLVPQKVWPSNDAQKHWRPVDIWAGCGTSFIAVQDAED</sequence>
<reference evidence="1" key="2">
    <citation type="journal article" date="2022" name="New Phytol.">
        <title>Evolutionary transition to the ectomycorrhizal habit in the genomes of a hyperdiverse lineage of mushroom-forming fungi.</title>
        <authorList>
            <person name="Looney B."/>
            <person name="Miyauchi S."/>
            <person name="Morin E."/>
            <person name="Drula E."/>
            <person name="Courty P.E."/>
            <person name="Kohler A."/>
            <person name="Kuo A."/>
            <person name="LaButti K."/>
            <person name="Pangilinan J."/>
            <person name="Lipzen A."/>
            <person name="Riley R."/>
            <person name="Andreopoulos W."/>
            <person name="He G."/>
            <person name="Johnson J."/>
            <person name="Nolan M."/>
            <person name="Tritt A."/>
            <person name="Barry K.W."/>
            <person name="Grigoriev I.V."/>
            <person name="Nagy L.G."/>
            <person name="Hibbett D."/>
            <person name="Henrissat B."/>
            <person name="Matheny P.B."/>
            <person name="Labbe J."/>
            <person name="Martin F.M."/>
        </authorList>
    </citation>
    <scope>NUCLEOTIDE SEQUENCE</scope>
    <source>
        <strain evidence="1">EC-137</strain>
    </source>
</reference>
<evidence type="ECO:0000313" key="2">
    <source>
        <dbReference type="Proteomes" id="UP000814128"/>
    </source>
</evidence>
<gene>
    <name evidence="1" type="ORF">K488DRAFT_70966</name>
</gene>